<dbReference type="InterPro" id="IPR008271">
    <property type="entry name" value="Ser/Thr_kinase_AS"/>
</dbReference>
<sequence length="949" mass="106628">MVSFLFLFLLSTIPVLTSYTPTDFFSVNCGSSAKSPASDHRNWTGDIASKLFSPIDEPHNTTHPSSVVATAPTSLELPYSTARLSRSQFTYSFPVLTAGQKFLRLYFFPSSYPDDFHRSDSLFSVKAGPHTLLKDFNASLAADDTQQTTLFREYCVHVQPRDRKLNVTFTPSNSASHPNAYAFINGIEVVSMPTYLYYTNPQETEPMNLNGGISQISVENTTALETSYRINVGGSQIAPDKDTGMFRYWDEDVRYLEREYPQSTPAGFGFKPIYKNFPNYTAPDDVYLTARTYGMTMNEISMSVYNVTWQFRVDSEFTYMVRLHFCEFEQEIQNVGDRVFQIFIDDTLVEPHADVITWSHANLVPVYKDYAVMNLKKMNLSIKLRPLPNRRLTSYRDVILNGIEIFKMSDGSDNLGGPNPDPPRRLPDPSLSSMNTSKKKTTVVFIVVGVASGCFVVILISLITWLIFCRVSPRWGQNEKSIAKNALSSSLPSDLCRCFSIAEIRAATNNFDDVLIVGVGGFGNVYKGYIDNGTVPVAIKRLKPGSQQGAHEFQTEIEMLSQLRHLHLVSLIGYCNDNNEMILVYEFMARGTLRDHLYNYNNNNSDHNNKPVLSWKQRLEMCLGAARGLHYLHTGANHNIIHRDVKTTNILIDEKWIAKVSDFGLSKVGPTGMSTSHVSTVVKGSVGYLDPEYYKRQRLTQKSDVYSFGVVLLEVLCGRPPLVRTVEKRKASLVEWVRRSHREGVIEETIDRTVMESVTPECLKAFSEMALKCLEDDGNGRPCMNDVVWGLEFALEIQESTEEIMRGFGGALMIKGEGGKKVKEEEEESNYVGFTSSDGTVDESKSSKVTMTTLSNSWEMMKSEKNISTRNNGSWEDDDEASLSLVNPHLSRMLLDISKLRTSGTTNQNKPAVACPLGVSQLYTTCLGLNNNDPNKPYCDPRNRDPTCQ</sequence>
<dbReference type="Gene3D" id="3.30.200.20">
    <property type="entry name" value="Phosphorylase Kinase, domain 1"/>
    <property type="match status" value="1"/>
</dbReference>
<evidence type="ECO:0000256" key="8">
    <source>
        <dbReference type="ARBA" id="ARBA00022840"/>
    </source>
</evidence>
<evidence type="ECO:0000313" key="17">
    <source>
        <dbReference type="EMBL" id="KAF7822397.1"/>
    </source>
</evidence>
<dbReference type="PROSITE" id="PS00107">
    <property type="entry name" value="PROTEIN_KINASE_ATP"/>
    <property type="match status" value="1"/>
</dbReference>
<dbReference type="Pfam" id="PF12819">
    <property type="entry name" value="Malectin_like"/>
    <property type="match status" value="1"/>
</dbReference>
<dbReference type="SMART" id="SM00220">
    <property type="entry name" value="S_TKc"/>
    <property type="match status" value="1"/>
</dbReference>
<evidence type="ECO:0000256" key="9">
    <source>
        <dbReference type="ARBA" id="ARBA00022989"/>
    </source>
</evidence>
<comment type="caution">
    <text evidence="17">The sequence shown here is derived from an EMBL/GenBank/DDBJ whole genome shotgun (WGS) entry which is preliminary data.</text>
</comment>
<keyword evidence="10 14" id="KW-0472">Membrane</keyword>
<dbReference type="GO" id="GO:0004674">
    <property type="term" value="F:protein serine/threonine kinase activity"/>
    <property type="evidence" value="ECO:0007669"/>
    <property type="project" value="UniProtKB-KW"/>
</dbReference>
<dbReference type="FunFam" id="2.60.120.430:FF:000003">
    <property type="entry name" value="FERONIA receptor-like kinase"/>
    <property type="match status" value="1"/>
</dbReference>
<dbReference type="InterPro" id="IPR017441">
    <property type="entry name" value="Protein_kinase_ATP_BS"/>
</dbReference>
<evidence type="ECO:0000256" key="11">
    <source>
        <dbReference type="ARBA" id="ARBA00023180"/>
    </source>
</evidence>
<keyword evidence="11" id="KW-0325">Glycoprotein</keyword>
<keyword evidence="5 15" id="KW-0732">Signal</keyword>
<evidence type="ECO:0000256" key="13">
    <source>
        <dbReference type="SAM" id="MobiDB-lite"/>
    </source>
</evidence>
<keyword evidence="17" id="KW-0675">Receptor</keyword>
<protein>
    <submittedName>
        <fullName evidence="17">Receptor-like protein kinase FERONIA</fullName>
    </submittedName>
</protein>
<dbReference type="FunFam" id="2.60.120.430:FF:000007">
    <property type="entry name" value="FERONIA receptor-like kinase"/>
    <property type="match status" value="1"/>
</dbReference>
<evidence type="ECO:0000256" key="15">
    <source>
        <dbReference type="SAM" id="SignalP"/>
    </source>
</evidence>
<dbReference type="InterPro" id="IPR000719">
    <property type="entry name" value="Prot_kinase_dom"/>
</dbReference>
<dbReference type="GO" id="GO:0005524">
    <property type="term" value="F:ATP binding"/>
    <property type="evidence" value="ECO:0007669"/>
    <property type="project" value="UniProtKB-UniRule"/>
</dbReference>
<feature type="binding site" evidence="12">
    <location>
        <position position="540"/>
    </location>
    <ligand>
        <name>ATP</name>
        <dbReference type="ChEBI" id="CHEBI:30616"/>
    </ligand>
</feature>
<dbReference type="Pfam" id="PF07714">
    <property type="entry name" value="PK_Tyr_Ser-Thr"/>
    <property type="match status" value="1"/>
</dbReference>
<keyword evidence="8 12" id="KW-0067">ATP-binding</keyword>
<dbReference type="PROSITE" id="PS50011">
    <property type="entry name" value="PROTEIN_KINASE_DOM"/>
    <property type="match status" value="1"/>
</dbReference>
<evidence type="ECO:0000256" key="10">
    <source>
        <dbReference type="ARBA" id="ARBA00023136"/>
    </source>
</evidence>
<proteinExistence type="predicted"/>
<feature type="domain" description="Protein kinase" evidence="16">
    <location>
        <begin position="511"/>
        <end position="794"/>
    </location>
</feature>
<evidence type="ECO:0000313" key="18">
    <source>
        <dbReference type="Proteomes" id="UP000634136"/>
    </source>
</evidence>
<organism evidence="17 18">
    <name type="scientific">Senna tora</name>
    <dbReference type="NCBI Taxonomy" id="362788"/>
    <lineage>
        <taxon>Eukaryota</taxon>
        <taxon>Viridiplantae</taxon>
        <taxon>Streptophyta</taxon>
        <taxon>Embryophyta</taxon>
        <taxon>Tracheophyta</taxon>
        <taxon>Spermatophyta</taxon>
        <taxon>Magnoliopsida</taxon>
        <taxon>eudicotyledons</taxon>
        <taxon>Gunneridae</taxon>
        <taxon>Pentapetalae</taxon>
        <taxon>rosids</taxon>
        <taxon>fabids</taxon>
        <taxon>Fabales</taxon>
        <taxon>Fabaceae</taxon>
        <taxon>Caesalpinioideae</taxon>
        <taxon>Cassia clade</taxon>
        <taxon>Senna</taxon>
    </lineage>
</organism>
<name>A0A834WH04_9FABA</name>
<evidence type="ECO:0000256" key="12">
    <source>
        <dbReference type="PROSITE-ProRule" id="PRU10141"/>
    </source>
</evidence>
<dbReference type="InterPro" id="IPR045272">
    <property type="entry name" value="ANXUR1/2-like"/>
</dbReference>
<feature type="region of interest" description="Disordered" evidence="13">
    <location>
        <begin position="411"/>
        <end position="435"/>
    </location>
</feature>
<keyword evidence="9 14" id="KW-1133">Transmembrane helix</keyword>
<feature type="transmembrane region" description="Helical" evidence="14">
    <location>
        <begin position="443"/>
        <end position="468"/>
    </location>
</feature>
<dbReference type="CDD" id="cd14066">
    <property type="entry name" value="STKc_IRAK"/>
    <property type="match status" value="1"/>
</dbReference>
<keyword evidence="18" id="KW-1185">Reference proteome</keyword>
<comment type="subcellular location">
    <subcellularLocation>
        <location evidence="1">Membrane</location>
        <topology evidence="1">Single-pass type I membrane protein</topology>
    </subcellularLocation>
</comment>
<dbReference type="InterPro" id="IPR024788">
    <property type="entry name" value="Malectin-like_Carb-bd_dom"/>
</dbReference>
<dbReference type="FunFam" id="3.30.200.20:FF:000645">
    <property type="entry name" value="Receptor-like protein kinase FERONIA"/>
    <property type="match status" value="1"/>
</dbReference>
<keyword evidence="4 14" id="KW-0812">Transmembrane</keyword>
<dbReference type="EMBL" id="JAAIUW010000008">
    <property type="protein sequence ID" value="KAF7822397.1"/>
    <property type="molecule type" value="Genomic_DNA"/>
</dbReference>
<dbReference type="SUPFAM" id="SSF56112">
    <property type="entry name" value="Protein kinase-like (PK-like)"/>
    <property type="match status" value="1"/>
</dbReference>
<dbReference type="InterPro" id="IPR001245">
    <property type="entry name" value="Ser-Thr/Tyr_kinase_cat_dom"/>
</dbReference>
<keyword evidence="6 12" id="KW-0547">Nucleotide-binding</keyword>
<evidence type="ECO:0000256" key="2">
    <source>
        <dbReference type="ARBA" id="ARBA00022527"/>
    </source>
</evidence>
<dbReference type="PROSITE" id="PS00108">
    <property type="entry name" value="PROTEIN_KINASE_ST"/>
    <property type="match status" value="1"/>
</dbReference>
<feature type="signal peptide" evidence="15">
    <location>
        <begin position="1"/>
        <end position="18"/>
    </location>
</feature>
<gene>
    <name evidence="17" type="ORF">G2W53_027852</name>
</gene>
<evidence type="ECO:0000256" key="5">
    <source>
        <dbReference type="ARBA" id="ARBA00022729"/>
    </source>
</evidence>
<dbReference type="GO" id="GO:0010038">
    <property type="term" value="P:response to metal ion"/>
    <property type="evidence" value="ECO:0007669"/>
    <property type="project" value="UniProtKB-ARBA"/>
</dbReference>
<keyword evidence="7 17" id="KW-0418">Kinase</keyword>
<accession>A0A834WH04</accession>
<dbReference type="OrthoDB" id="1403677at2759"/>
<dbReference type="PANTHER" id="PTHR34590:SF15">
    <property type="entry name" value="PROTEIN KINASE DOMAIN-CONTAINING PROTEIN"/>
    <property type="match status" value="1"/>
</dbReference>
<dbReference type="InterPro" id="IPR011009">
    <property type="entry name" value="Kinase-like_dom_sf"/>
</dbReference>
<evidence type="ECO:0000256" key="6">
    <source>
        <dbReference type="ARBA" id="ARBA00022741"/>
    </source>
</evidence>
<evidence type="ECO:0000256" key="1">
    <source>
        <dbReference type="ARBA" id="ARBA00004479"/>
    </source>
</evidence>
<dbReference type="Gene3D" id="2.60.120.430">
    <property type="entry name" value="Galactose-binding lectin"/>
    <property type="match status" value="2"/>
</dbReference>
<keyword evidence="2" id="KW-0723">Serine/threonine-protein kinase</keyword>
<dbReference type="FunFam" id="1.10.510.10:FF:000252">
    <property type="entry name" value="Receptor-like protein kinase FERONIA"/>
    <property type="match status" value="1"/>
</dbReference>
<dbReference type="Gene3D" id="1.10.510.10">
    <property type="entry name" value="Transferase(Phosphotransferase) domain 1"/>
    <property type="match status" value="1"/>
</dbReference>
<feature type="chain" id="PRO_5032494574" evidence="15">
    <location>
        <begin position="19"/>
        <end position="949"/>
    </location>
</feature>
<evidence type="ECO:0000256" key="4">
    <source>
        <dbReference type="ARBA" id="ARBA00022692"/>
    </source>
</evidence>
<evidence type="ECO:0000256" key="7">
    <source>
        <dbReference type="ARBA" id="ARBA00022777"/>
    </source>
</evidence>
<evidence type="ECO:0000256" key="3">
    <source>
        <dbReference type="ARBA" id="ARBA00022679"/>
    </source>
</evidence>
<dbReference type="Proteomes" id="UP000634136">
    <property type="component" value="Unassembled WGS sequence"/>
</dbReference>
<dbReference type="GO" id="GO:0004714">
    <property type="term" value="F:transmembrane receptor protein tyrosine kinase activity"/>
    <property type="evidence" value="ECO:0007669"/>
    <property type="project" value="InterPro"/>
</dbReference>
<reference evidence="17" key="1">
    <citation type="submission" date="2020-09" db="EMBL/GenBank/DDBJ databases">
        <title>Genome-Enabled Discovery of Anthraquinone Biosynthesis in Senna tora.</title>
        <authorList>
            <person name="Kang S.-H."/>
            <person name="Pandey R.P."/>
            <person name="Lee C.-M."/>
            <person name="Sim J.-S."/>
            <person name="Jeong J.-T."/>
            <person name="Choi B.-S."/>
            <person name="Jung M."/>
            <person name="Ginzburg D."/>
            <person name="Zhao K."/>
            <person name="Won S.Y."/>
            <person name="Oh T.-J."/>
            <person name="Yu Y."/>
            <person name="Kim N.-H."/>
            <person name="Lee O.R."/>
            <person name="Lee T.-H."/>
            <person name="Bashyal P."/>
            <person name="Kim T.-S."/>
            <person name="Lee W.-H."/>
            <person name="Kawkins C."/>
            <person name="Kim C.-K."/>
            <person name="Kim J.S."/>
            <person name="Ahn B.O."/>
            <person name="Rhee S.Y."/>
            <person name="Sohng J.K."/>
        </authorList>
    </citation>
    <scope>NUCLEOTIDE SEQUENCE</scope>
    <source>
        <tissue evidence="17">Leaf</tissue>
    </source>
</reference>
<dbReference type="AlphaFoldDB" id="A0A834WH04"/>
<keyword evidence="3" id="KW-0808">Transferase</keyword>
<evidence type="ECO:0000259" key="16">
    <source>
        <dbReference type="PROSITE" id="PS50011"/>
    </source>
</evidence>
<evidence type="ECO:0000256" key="14">
    <source>
        <dbReference type="SAM" id="Phobius"/>
    </source>
</evidence>
<dbReference type="PANTHER" id="PTHR34590">
    <property type="entry name" value="OS03G0124300 PROTEIN-RELATED"/>
    <property type="match status" value="1"/>
</dbReference>
<dbReference type="GO" id="GO:0016020">
    <property type="term" value="C:membrane"/>
    <property type="evidence" value="ECO:0007669"/>
    <property type="project" value="UniProtKB-SubCell"/>
</dbReference>